<keyword evidence="3" id="KW-1185">Reference proteome</keyword>
<dbReference type="RefSeq" id="WP_166691031.1">
    <property type="nucleotide sequence ID" value="NZ_WAEL01000001.1"/>
</dbReference>
<gene>
    <name evidence="2" type="ORF">F7231_04395</name>
</gene>
<evidence type="ECO:0000313" key="2">
    <source>
        <dbReference type="EMBL" id="NID09400.1"/>
    </source>
</evidence>
<feature type="region of interest" description="Disordered" evidence="1">
    <location>
        <begin position="68"/>
        <end position="88"/>
    </location>
</feature>
<dbReference type="Proteomes" id="UP000606008">
    <property type="component" value="Unassembled WGS sequence"/>
</dbReference>
<sequence length="156" mass="17438">MYKIETNAERVLQRLMATISGAENDLQENLAEAAHDALALIAHRIQQNGKGQNGQALRTKSAKRLGAYSRGYGKKRTERGRQTDRVDFTNSGDMFNEWKVLSSEPRQATGGFATQEAADRAEYLEAYFGPSFGPSNDEREAVTDGFKDRLHVKLKQ</sequence>
<reference evidence="2" key="1">
    <citation type="submission" date="2024-05" db="EMBL/GenBank/DDBJ databases">
        <authorList>
            <person name="Jung D.-H."/>
        </authorList>
    </citation>
    <scope>NUCLEOTIDE SEQUENCE</scope>
    <source>
        <strain evidence="2">JA-25</strain>
    </source>
</reference>
<evidence type="ECO:0000313" key="3">
    <source>
        <dbReference type="Proteomes" id="UP000606008"/>
    </source>
</evidence>
<evidence type="ECO:0000256" key="1">
    <source>
        <dbReference type="SAM" id="MobiDB-lite"/>
    </source>
</evidence>
<proteinExistence type="predicted"/>
<name>A0ABX0QAU1_9BACT</name>
<evidence type="ECO:0008006" key="4">
    <source>
        <dbReference type="Google" id="ProtNLM"/>
    </source>
</evidence>
<accession>A0ABX0QAU1</accession>
<dbReference type="EMBL" id="WAEL01000001">
    <property type="protein sequence ID" value="NID09400.1"/>
    <property type="molecule type" value="Genomic_DNA"/>
</dbReference>
<protein>
    <recommendedName>
        <fullName evidence="4">HK97 gp10 family phage protein</fullName>
    </recommendedName>
</protein>
<comment type="caution">
    <text evidence="2">The sequence shown here is derived from an EMBL/GenBank/DDBJ whole genome shotgun (WGS) entry which is preliminary data.</text>
</comment>
<organism evidence="2 3">
    <name type="scientific">Fibrivirga algicola</name>
    <dbReference type="NCBI Taxonomy" id="2950420"/>
    <lineage>
        <taxon>Bacteria</taxon>
        <taxon>Pseudomonadati</taxon>
        <taxon>Bacteroidota</taxon>
        <taxon>Cytophagia</taxon>
        <taxon>Cytophagales</taxon>
        <taxon>Spirosomataceae</taxon>
        <taxon>Fibrivirga</taxon>
    </lineage>
</organism>